<keyword evidence="2" id="KW-1003">Cell membrane</keyword>
<feature type="transmembrane region" description="Helical" evidence="8">
    <location>
        <begin position="20"/>
        <end position="44"/>
    </location>
</feature>
<dbReference type="GO" id="GO:0005886">
    <property type="term" value="C:plasma membrane"/>
    <property type="evidence" value="ECO:0007669"/>
    <property type="project" value="UniProtKB-SubCell"/>
</dbReference>
<evidence type="ECO:0000256" key="6">
    <source>
        <dbReference type="ARBA" id="ARBA00022989"/>
    </source>
</evidence>
<gene>
    <name evidence="10" type="ORF">BFN67_01245</name>
</gene>
<sequence length="509" mass="55933">MECRLNFADKSADWLSIARIGPFGALTVLLALYCVVQVVMMPLLSVWMGTGVGVDDAEQLMYMRFLWAGYGGSQPPLFTWLLWLVSSIFGTSVLTLKIVKYTLYLATLLAIFAAVLRSGYSRRAATAAMLGLFLFPQFLWEMQHSLSHSVAAVCFSAVLLLAYFELLRSRSNLAYIAFGLAMGLAILGKYNNFILIAALFTAALSLREARRVVFTPRMTISLAVALLVCLPTLYWNVAHPGEFMARSYKFGLASNGLTTRLAGIARFLDAALNFAGVPILVSALAFLLARSAPRSEPLPPAIWEKLTVRTIAIGFGIIAILMIASGATKFRDRWFLPVLLFLPVAVAMYADRLGERGIVAQKVLICTGAVLALLALPFTWYYQVYGGTSGGSIARIDYSQLYKDMTVNGPVNTVVSDWHWVGNLRLVEPQLVVLSPEVPDFSHQLREPVMLILLDTGTPRPGMLEVAAKAGYEPADYGRAFEIKQIFGGNGEPRQVFTMRLKKIASTPQ</sequence>
<dbReference type="PANTHER" id="PTHR33908">
    <property type="entry name" value="MANNOSYLTRANSFERASE YKCB-RELATED"/>
    <property type="match status" value="1"/>
</dbReference>
<dbReference type="AlphaFoldDB" id="A0A1V8RWH2"/>
<evidence type="ECO:0000313" key="10">
    <source>
        <dbReference type="EMBL" id="OQM77495.1"/>
    </source>
</evidence>
<evidence type="ECO:0000256" key="2">
    <source>
        <dbReference type="ARBA" id="ARBA00022475"/>
    </source>
</evidence>
<evidence type="ECO:0000259" key="9">
    <source>
        <dbReference type="Pfam" id="PF13231"/>
    </source>
</evidence>
<accession>A0A1V8RWH2</accession>
<feature type="transmembrane region" description="Helical" evidence="8">
    <location>
        <begin position="270"/>
        <end position="289"/>
    </location>
</feature>
<protein>
    <submittedName>
        <fullName evidence="10">Glycosyl transferase family 39</fullName>
    </submittedName>
</protein>
<evidence type="ECO:0000313" key="11">
    <source>
        <dbReference type="Proteomes" id="UP000191905"/>
    </source>
</evidence>
<feature type="transmembrane region" description="Helical" evidence="8">
    <location>
        <begin position="171"/>
        <end position="187"/>
    </location>
</feature>
<keyword evidence="5 8" id="KW-0812">Transmembrane</keyword>
<organism evidence="10 11">
    <name type="scientific">Manganibacter manganicus</name>
    <dbReference type="NCBI Taxonomy" id="1873176"/>
    <lineage>
        <taxon>Bacteria</taxon>
        <taxon>Pseudomonadati</taxon>
        <taxon>Pseudomonadota</taxon>
        <taxon>Alphaproteobacteria</taxon>
        <taxon>Hyphomicrobiales</taxon>
        <taxon>Phyllobacteriaceae</taxon>
        <taxon>Manganibacter</taxon>
    </lineage>
</organism>
<comment type="subcellular location">
    <subcellularLocation>
        <location evidence="1">Cell membrane</location>
        <topology evidence="1">Multi-pass membrane protein</topology>
    </subcellularLocation>
</comment>
<keyword evidence="7 8" id="KW-0472">Membrane</keyword>
<dbReference type="GO" id="GO:0009103">
    <property type="term" value="P:lipopolysaccharide biosynthetic process"/>
    <property type="evidence" value="ECO:0007669"/>
    <property type="project" value="UniProtKB-ARBA"/>
</dbReference>
<evidence type="ECO:0000256" key="5">
    <source>
        <dbReference type="ARBA" id="ARBA00022692"/>
    </source>
</evidence>
<evidence type="ECO:0000256" key="3">
    <source>
        <dbReference type="ARBA" id="ARBA00022676"/>
    </source>
</evidence>
<dbReference type="GO" id="GO:0016763">
    <property type="term" value="F:pentosyltransferase activity"/>
    <property type="evidence" value="ECO:0007669"/>
    <property type="project" value="TreeGrafter"/>
</dbReference>
<dbReference type="STRING" id="1873176.BFN67_01245"/>
<dbReference type="InterPro" id="IPR038731">
    <property type="entry name" value="RgtA/B/C-like"/>
</dbReference>
<keyword evidence="11" id="KW-1185">Reference proteome</keyword>
<feature type="transmembrane region" description="Helical" evidence="8">
    <location>
        <begin position="98"/>
        <end position="116"/>
    </location>
</feature>
<proteinExistence type="predicted"/>
<dbReference type="InterPro" id="IPR050297">
    <property type="entry name" value="LipidA_mod_glycosyltrf_83"/>
</dbReference>
<dbReference type="EMBL" id="MDET01000001">
    <property type="protein sequence ID" value="OQM77495.1"/>
    <property type="molecule type" value="Genomic_DNA"/>
</dbReference>
<dbReference type="PANTHER" id="PTHR33908:SF11">
    <property type="entry name" value="MEMBRANE PROTEIN"/>
    <property type="match status" value="1"/>
</dbReference>
<keyword evidence="6 8" id="KW-1133">Transmembrane helix</keyword>
<feature type="transmembrane region" description="Helical" evidence="8">
    <location>
        <begin position="334"/>
        <end position="351"/>
    </location>
</feature>
<feature type="transmembrane region" description="Helical" evidence="8">
    <location>
        <begin position="363"/>
        <end position="382"/>
    </location>
</feature>
<dbReference type="Pfam" id="PF13231">
    <property type="entry name" value="PMT_2"/>
    <property type="match status" value="1"/>
</dbReference>
<feature type="domain" description="Glycosyltransferase RgtA/B/C/D-like" evidence="9">
    <location>
        <begin position="74"/>
        <end position="235"/>
    </location>
</feature>
<keyword evidence="4 10" id="KW-0808">Transferase</keyword>
<reference evidence="10 11" key="1">
    <citation type="journal article" date="2016" name="Int. J. Syst. Evol. Microbiol.">
        <title>Pseudaminobacter manganicus sp. nov., isolated from sludge of a manganese mine.</title>
        <authorList>
            <person name="Li J."/>
            <person name="Huang J."/>
            <person name="Liao S."/>
            <person name="Wang G."/>
        </authorList>
    </citation>
    <scope>NUCLEOTIDE SEQUENCE [LARGE SCALE GENOMIC DNA]</scope>
    <source>
        <strain evidence="10 11">JH-7</strain>
    </source>
</reference>
<evidence type="ECO:0000256" key="7">
    <source>
        <dbReference type="ARBA" id="ARBA00023136"/>
    </source>
</evidence>
<comment type="caution">
    <text evidence="10">The sequence shown here is derived from an EMBL/GenBank/DDBJ whole genome shotgun (WGS) entry which is preliminary data.</text>
</comment>
<feature type="transmembrane region" description="Helical" evidence="8">
    <location>
        <begin position="146"/>
        <end position="164"/>
    </location>
</feature>
<feature type="transmembrane region" description="Helical" evidence="8">
    <location>
        <begin position="310"/>
        <end position="328"/>
    </location>
</feature>
<name>A0A1V8RWH2_9HYPH</name>
<dbReference type="Proteomes" id="UP000191905">
    <property type="component" value="Unassembled WGS sequence"/>
</dbReference>
<evidence type="ECO:0000256" key="1">
    <source>
        <dbReference type="ARBA" id="ARBA00004651"/>
    </source>
</evidence>
<evidence type="ECO:0000256" key="4">
    <source>
        <dbReference type="ARBA" id="ARBA00022679"/>
    </source>
</evidence>
<keyword evidence="3" id="KW-0328">Glycosyltransferase</keyword>
<evidence type="ECO:0000256" key="8">
    <source>
        <dbReference type="SAM" id="Phobius"/>
    </source>
</evidence>
<feature type="transmembrane region" description="Helical" evidence="8">
    <location>
        <begin position="218"/>
        <end position="237"/>
    </location>
</feature>